<dbReference type="SUPFAM" id="SSF56784">
    <property type="entry name" value="HAD-like"/>
    <property type="match status" value="1"/>
</dbReference>
<feature type="coiled-coil region" evidence="6">
    <location>
        <begin position="60"/>
        <end position="87"/>
    </location>
</feature>
<dbReference type="InterPro" id="IPR036412">
    <property type="entry name" value="HAD-like_sf"/>
</dbReference>
<dbReference type="Gene3D" id="3.40.50.1000">
    <property type="entry name" value="HAD superfamily/HAD-like"/>
    <property type="match status" value="1"/>
</dbReference>
<evidence type="ECO:0000256" key="1">
    <source>
        <dbReference type="ARBA" id="ARBA00001946"/>
    </source>
</evidence>
<keyword evidence="4" id="KW-0460">Magnesium</keyword>
<keyword evidence="8" id="KW-1185">Reference proteome</keyword>
<sequence>MQQIAVIFDMDGVIVHTNPYHSLAFRKLFTAYELNPSQEEFELHMYGKHNSYIFSHFLNRKIGREELVELENEKEALFREIYATEIDPIHNFLPFLASLKEAGIPTGIATSAPRANLDLIATKLDLFPLMDSVLASEDIHLHKPHPEVYLKSAENLGIPPENCLVFEDSFSGITAGLNAGMKVVGVLSSHKKEDLPVCQAYINDYTDIDAKWVKELMIEN</sequence>
<dbReference type="CDD" id="cd07505">
    <property type="entry name" value="HAD_BPGM-like"/>
    <property type="match status" value="1"/>
</dbReference>
<name>A0A928YR54_9SPHI</name>
<dbReference type="InterPro" id="IPR023214">
    <property type="entry name" value="HAD_sf"/>
</dbReference>
<dbReference type="InterPro" id="IPR051600">
    <property type="entry name" value="Beta-PGM-like"/>
</dbReference>
<dbReference type="Pfam" id="PF13419">
    <property type="entry name" value="HAD_2"/>
    <property type="match status" value="1"/>
</dbReference>
<dbReference type="SFLD" id="SFLDG01129">
    <property type="entry name" value="C1.5:_HAD__Beta-PGM__Phosphata"/>
    <property type="match status" value="1"/>
</dbReference>
<evidence type="ECO:0000256" key="4">
    <source>
        <dbReference type="ARBA" id="ARBA00022842"/>
    </source>
</evidence>
<evidence type="ECO:0000256" key="6">
    <source>
        <dbReference type="SAM" id="Coils"/>
    </source>
</evidence>
<dbReference type="SFLD" id="SFLDS00003">
    <property type="entry name" value="Haloacid_Dehalogenase"/>
    <property type="match status" value="1"/>
</dbReference>
<dbReference type="InterPro" id="IPR041492">
    <property type="entry name" value="HAD_2"/>
</dbReference>
<dbReference type="InterPro" id="IPR023198">
    <property type="entry name" value="PGP-like_dom2"/>
</dbReference>
<dbReference type="RefSeq" id="WP_196936809.1">
    <property type="nucleotide sequence ID" value="NZ_MU158698.1"/>
</dbReference>
<dbReference type="NCBIfam" id="TIGR01509">
    <property type="entry name" value="HAD-SF-IA-v3"/>
    <property type="match status" value="1"/>
</dbReference>
<protein>
    <submittedName>
        <fullName evidence="7">Haloacid dehalogenase</fullName>
    </submittedName>
</protein>
<dbReference type="InterPro" id="IPR006439">
    <property type="entry name" value="HAD-SF_hydro_IA"/>
</dbReference>
<dbReference type="Gene3D" id="1.10.150.240">
    <property type="entry name" value="Putative phosphatase, domain 2"/>
    <property type="match status" value="1"/>
</dbReference>
<keyword evidence="5" id="KW-0119">Carbohydrate metabolism</keyword>
<evidence type="ECO:0000313" key="7">
    <source>
        <dbReference type="EMBL" id="MBE8714956.1"/>
    </source>
</evidence>
<gene>
    <name evidence="7" type="ORF">C4F49_14830</name>
</gene>
<evidence type="ECO:0000313" key="8">
    <source>
        <dbReference type="Proteomes" id="UP000616201"/>
    </source>
</evidence>
<evidence type="ECO:0000256" key="3">
    <source>
        <dbReference type="ARBA" id="ARBA00022723"/>
    </source>
</evidence>
<organism evidence="7 8">
    <name type="scientific">Sphingobacterium hungaricum</name>
    <dbReference type="NCBI Taxonomy" id="2082723"/>
    <lineage>
        <taxon>Bacteria</taxon>
        <taxon>Pseudomonadati</taxon>
        <taxon>Bacteroidota</taxon>
        <taxon>Sphingobacteriia</taxon>
        <taxon>Sphingobacteriales</taxon>
        <taxon>Sphingobacteriaceae</taxon>
        <taxon>Sphingobacterium</taxon>
    </lineage>
</organism>
<dbReference type="GO" id="GO:0003824">
    <property type="term" value="F:catalytic activity"/>
    <property type="evidence" value="ECO:0007669"/>
    <property type="project" value="UniProtKB-ARBA"/>
</dbReference>
<keyword evidence="3" id="KW-0479">Metal-binding</keyword>
<accession>A0A928YR54</accession>
<dbReference type="GO" id="GO:0046872">
    <property type="term" value="F:metal ion binding"/>
    <property type="evidence" value="ECO:0007669"/>
    <property type="project" value="UniProtKB-KW"/>
</dbReference>
<proteinExistence type="inferred from homology"/>
<evidence type="ECO:0000256" key="2">
    <source>
        <dbReference type="ARBA" id="ARBA00006171"/>
    </source>
</evidence>
<keyword evidence="6" id="KW-0175">Coiled coil</keyword>
<dbReference type="PANTHER" id="PTHR46193">
    <property type="entry name" value="6-PHOSPHOGLUCONATE PHOSPHATASE"/>
    <property type="match status" value="1"/>
</dbReference>
<dbReference type="Proteomes" id="UP000616201">
    <property type="component" value="Unassembled WGS sequence"/>
</dbReference>
<dbReference type="AlphaFoldDB" id="A0A928YR54"/>
<comment type="caution">
    <text evidence="7">The sequence shown here is derived from an EMBL/GenBank/DDBJ whole genome shotgun (WGS) entry which is preliminary data.</text>
</comment>
<comment type="cofactor">
    <cofactor evidence="1">
        <name>Mg(2+)</name>
        <dbReference type="ChEBI" id="CHEBI:18420"/>
    </cofactor>
</comment>
<evidence type="ECO:0000256" key="5">
    <source>
        <dbReference type="ARBA" id="ARBA00023277"/>
    </source>
</evidence>
<reference evidence="7" key="1">
    <citation type="submission" date="2018-02" db="EMBL/GenBank/DDBJ databases">
        <authorList>
            <person name="Vasarhelyi B.M."/>
            <person name="Deshmukh S."/>
            <person name="Balint B."/>
            <person name="Kukolya J."/>
        </authorList>
    </citation>
    <scope>NUCLEOTIDE SEQUENCE</scope>
    <source>
        <strain evidence="7">KB22</strain>
    </source>
</reference>
<comment type="similarity">
    <text evidence="2">Belongs to the HAD-like hydrolase superfamily. CbbY/CbbZ/Gph/YieH family.</text>
</comment>
<dbReference type="EMBL" id="PRDK01000009">
    <property type="protein sequence ID" value="MBE8714956.1"/>
    <property type="molecule type" value="Genomic_DNA"/>
</dbReference>
<dbReference type="SFLD" id="SFLDG01135">
    <property type="entry name" value="C1.5.6:_HAD__Beta-PGM__Phospha"/>
    <property type="match status" value="1"/>
</dbReference>
<dbReference type="PANTHER" id="PTHR46193:SF18">
    <property type="entry name" value="HEXITOL PHOSPHATASE B"/>
    <property type="match status" value="1"/>
</dbReference>